<keyword evidence="2" id="KW-0479">Metal-binding</keyword>
<evidence type="ECO:0000313" key="5">
    <source>
        <dbReference type="Proteomes" id="UP000182063"/>
    </source>
</evidence>
<dbReference type="GO" id="GO:0016853">
    <property type="term" value="F:isomerase activity"/>
    <property type="evidence" value="ECO:0007669"/>
    <property type="project" value="UniProtKB-KW"/>
</dbReference>
<accession>A0A1L3ZYX0</accession>
<dbReference type="Gene3D" id="3.90.850.10">
    <property type="entry name" value="Fumarylacetoacetase-like, C-terminal domain"/>
    <property type="match status" value="1"/>
</dbReference>
<evidence type="ECO:0000313" key="4">
    <source>
        <dbReference type="EMBL" id="API60831.1"/>
    </source>
</evidence>
<name>A0A1L3ZYX0_9SPHN</name>
<sequence>MPLVSFQLDGRPHLGKLFGDHVVDLAALGPQMPSTVIDFLAAGSSALTAFQALEDAGLPHVALRDLHLLPPVPNPEKYLGIGLNYRDHASEAAKAGLQAPSSQLWFNKQVSCIIGPFDGVVKPAVSQQLDYEVELAVVIGRRCRNVSSAAARDVIGGYMVANDVSARDWQFRSATITLGKSFDTHGPTGPWLTLAHEIDDPHTLDIRMFVNGEQRQSSNTRHMIHNIFEQISYLSTVMTLKPGDILATGTPAGVGMASDPPRFLSIGDVMRAEISAIGFIENIVVADENAEQSAD</sequence>
<reference evidence="5" key="1">
    <citation type="submission" date="2016-11" db="EMBL/GenBank/DDBJ databases">
        <title>Complete Genome Sequence of alachlor-degrading Sphingomonas sp. strain JJ-A5.</title>
        <authorList>
            <person name="Lee H."/>
            <person name="Ka J.-O."/>
        </authorList>
    </citation>
    <scope>NUCLEOTIDE SEQUENCE [LARGE SCALE GENOMIC DNA]</scope>
    <source>
        <strain evidence="5">JJ-A5</strain>
    </source>
</reference>
<dbReference type="Pfam" id="PF01557">
    <property type="entry name" value="FAA_hydrolase"/>
    <property type="match status" value="1"/>
</dbReference>
<keyword evidence="4" id="KW-0413">Isomerase</keyword>
<dbReference type="AlphaFoldDB" id="A0A1L3ZYX0"/>
<evidence type="ECO:0000256" key="1">
    <source>
        <dbReference type="ARBA" id="ARBA00010211"/>
    </source>
</evidence>
<comment type="similarity">
    <text evidence="1">Belongs to the FAH family.</text>
</comment>
<gene>
    <name evidence="4" type="ORF">BSL82_17365</name>
</gene>
<dbReference type="EMBL" id="CP018221">
    <property type="protein sequence ID" value="API60831.1"/>
    <property type="molecule type" value="Genomic_DNA"/>
</dbReference>
<protein>
    <submittedName>
        <fullName evidence="4">5-carboxymethyl-2-hydroxymuconate isomerase</fullName>
    </submittedName>
</protein>
<dbReference type="FunFam" id="3.90.850.10:FF:000002">
    <property type="entry name" value="2-hydroxyhepta-2,4-diene-1,7-dioate isomerase"/>
    <property type="match status" value="1"/>
</dbReference>
<dbReference type="STRING" id="1921510.BSL82_17365"/>
<dbReference type="PANTHER" id="PTHR42796">
    <property type="entry name" value="FUMARYLACETOACETATE HYDROLASE DOMAIN-CONTAINING PROTEIN 2A-RELATED"/>
    <property type="match status" value="1"/>
</dbReference>
<dbReference type="GO" id="GO:0046872">
    <property type="term" value="F:metal ion binding"/>
    <property type="evidence" value="ECO:0007669"/>
    <property type="project" value="UniProtKB-KW"/>
</dbReference>
<dbReference type="InterPro" id="IPR011234">
    <property type="entry name" value="Fumarylacetoacetase-like_C"/>
</dbReference>
<proteinExistence type="inferred from homology"/>
<dbReference type="PANTHER" id="PTHR42796:SF4">
    <property type="entry name" value="FUMARYLACETOACETATE HYDROLASE DOMAIN-CONTAINING PROTEIN 2A"/>
    <property type="match status" value="1"/>
</dbReference>
<feature type="domain" description="Fumarylacetoacetase-like C-terminal" evidence="3">
    <location>
        <begin position="79"/>
        <end position="285"/>
    </location>
</feature>
<dbReference type="GO" id="GO:0019752">
    <property type="term" value="P:carboxylic acid metabolic process"/>
    <property type="evidence" value="ECO:0007669"/>
    <property type="project" value="UniProtKB-ARBA"/>
</dbReference>
<dbReference type="InterPro" id="IPR051121">
    <property type="entry name" value="FAH"/>
</dbReference>
<dbReference type="KEGG" id="sphj:BSL82_17365"/>
<dbReference type="Proteomes" id="UP000182063">
    <property type="component" value="Chromosome"/>
</dbReference>
<evidence type="ECO:0000259" key="3">
    <source>
        <dbReference type="Pfam" id="PF01557"/>
    </source>
</evidence>
<evidence type="ECO:0000256" key="2">
    <source>
        <dbReference type="ARBA" id="ARBA00022723"/>
    </source>
</evidence>
<dbReference type="SUPFAM" id="SSF56529">
    <property type="entry name" value="FAH"/>
    <property type="match status" value="1"/>
</dbReference>
<organism evidence="4 5">
    <name type="scientific">Tardibacter chloracetimidivorans</name>
    <dbReference type="NCBI Taxonomy" id="1921510"/>
    <lineage>
        <taxon>Bacteria</taxon>
        <taxon>Pseudomonadati</taxon>
        <taxon>Pseudomonadota</taxon>
        <taxon>Alphaproteobacteria</taxon>
        <taxon>Sphingomonadales</taxon>
        <taxon>Sphingomonadaceae</taxon>
        <taxon>Tardibacter</taxon>
    </lineage>
</organism>
<dbReference type="InterPro" id="IPR036663">
    <property type="entry name" value="Fumarylacetoacetase_C_sf"/>
</dbReference>
<keyword evidence="5" id="KW-1185">Reference proteome</keyword>
<dbReference type="OrthoDB" id="5197601at2"/>